<evidence type="ECO:0000256" key="4">
    <source>
        <dbReference type="ARBA" id="ARBA00023121"/>
    </source>
</evidence>
<dbReference type="InterPro" id="IPR037239">
    <property type="entry name" value="OSBP_sf"/>
</dbReference>
<protein>
    <recommendedName>
        <fullName evidence="8">Oxysterol-binding protein</fullName>
    </recommendedName>
</protein>
<organism evidence="6 7">
    <name type="scientific">Populus trichocarpa</name>
    <name type="common">Western balsam poplar</name>
    <name type="synonym">Populus balsamifera subsp. trichocarpa</name>
    <dbReference type="NCBI Taxonomy" id="3694"/>
    <lineage>
        <taxon>Eukaryota</taxon>
        <taxon>Viridiplantae</taxon>
        <taxon>Streptophyta</taxon>
        <taxon>Embryophyta</taxon>
        <taxon>Tracheophyta</taxon>
        <taxon>Spermatophyta</taxon>
        <taxon>Magnoliopsida</taxon>
        <taxon>eudicotyledons</taxon>
        <taxon>Gunneridae</taxon>
        <taxon>Pentapetalae</taxon>
        <taxon>rosids</taxon>
        <taxon>fabids</taxon>
        <taxon>Malpighiales</taxon>
        <taxon>Salicaceae</taxon>
        <taxon>Saliceae</taxon>
        <taxon>Populus</taxon>
    </lineage>
</organism>
<dbReference type="EMBL" id="CM009307">
    <property type="protein sequence ID" value="PNS94378.2"/>
    <property type="molecule type" value="Genomic_DNA"/>
</dbReference>
<dbReference type="Proteomes" id="UP000006729">
    <property type="component" value="Chromosome 18"/>
</dbReference>
<evidence type="ECO:0000313" key="7">
    <source>
        <dbReference type="Proteomes" id="UP000006729"/>
    </source>
</evidence>
<name>A0A2K1X0R3_POPTR</name>
<reference evidence="6 7" key="1">
    <citation type="journal article" date="2006" name="Science">
        <title>The genome of black cottonwood, Populus trichocarpa (Torr. &amp; Gray).</title>
        <authorList>
            <person name="Tuskan G.A."/>
            <person name="Difazio S."/>
            <person name="Jansson S."/>
            <person name="Bohlmann J."/>
            <person name="Grigoriev I."/>
            <person name="Hellsten U."/>
            <person name="Putnam N."/>
            <person name="Ralph S."/>
            <person name="Rombauts S."/>
            <person name="Salamov A."/>
            <person name="Schein J."/>
            <person name="Sterck L."/>
            <person name="Aerts A."/>
            <person name="Bhalerao R.R."/>
            <person name="Bhalerao R.P."/>
            <person name="Blaudez D."/>
            <person name="Boerjan W."/>
            <person name="Brun A."/>
            <person name="Brunner A."/>
            <person name="Busov V."/>
            <person name="Campbell M."/>
            <person name="Carlson J."/>
            <person name="Chalot M."/>
            <person name="Chapman J."/>
            <person name="Chen G.L."/>
            <person name="Cooper D."/>
            <person name="Coutinho P.M."/>
            <person name="Couturier J."/>
            <person name="Covert S."/>
            <person name="Cronk Q."/>
            <person name="Cunningham R."/>
            <person name="Davis J."/>
            <person name="Degroeve S."/>
            <person name="Dejardin A."/>
            <person name="Depamphilis C."/>
            <person name="Detter J."/>
            <person name="Dirks B."/>
            <person name="Dubchak I."/>
            <person name="Duplessis S."/>
            <person name="Ehlting J."/>
            <person name="Ellis B."/>
            <person name="Gendler K."/>
            <person name="Goodstein D."/>
            <person name="Gribskov M."/>
            <person name="Grimwood J."/>
            <person name="Groover A."/>
            <person name="Gunter L."/>
            <person name="Hamberger B."/>
            <person name="Heinze B."/>
            <person name="Helariutta Y."/>
            <person name="Henrissat B."/>
            <person name="Holligan D."/>
            <person name="Holt R."/>
            <person name="Huang W."/>
            <person name="Islam-Faridi N."/>
            <person name="Jones S."/>
            <person name="Jones-Rhoades M."/>
            <person name="Jorgensen R."/>
            <person name="Joshi C."/>
            <person name="Kangasjarvi J."/>
            <person name="Karlsson J."/>
            <person name="Kelleher C."/>
            <person name="Kirkpatrick R."/>
            <person name="Kirst M."/>
            <person name="Kohler A."/>
            <person name="Kalluri U."/>
            <person name="Larimer F."/>
            <person name="Leebens-Mack J."/>
            <person name="Leple J.C."/>
            <person name="Locascio P."/>
            <person name="Lou Y."/>
            <person name="Lucas S."/>
            <person name="Martin F."/>
            <person name="Montanini B."/>
            <person name="Napoli C."/>
            <person name="Nelson D.R."/>
            <person name="Nelson C."/>
            <person name="Nieminen K."/>
            <person name="Nilsson O."/>
            <person name="Pereda V."/>
            <person name="Peter G."/>
            <person name="Philippe R."/>
            <person name="Pilate G."/>
            <person name="Poliakov A."/>
            <person name="Razumovskaya J."/>
            <person name="Richardson P."/>
            <person name="Rinaldi C."/>
            <person name="Ritland K."/>
            <person name="Rouze P."/>
            <person name="Ryaboy D."/>
            <person name="Schmutz J."/>
            <person name="Schrader J."/>
            <person name="Segerman B."/>
            <person name="Shin H."/>
            <person name="Siddiqui A."/>
            <person name="Sterky F."/>
            <person name="Terry A."/>
            <person name="Tsai C.J."/>
            <person name="Uberbacher E."/>
            <person name="Unneberg P."/>
            <person name="Vahala J."/>
            <person name="Wall K."/>
            <person name="Wessler S."/>
            <person name="Yang G."/>
            <person name="Yin T."/>
            <person name="Douglas C."/>
            <person name="Marra M."/>
            <person name="Sandberg G."/>
            <person name="Van de Peer Y."/>
            <person name="Rokhsar D."/>
        </authorList>
    </citation>
    <scope>NUCLEOTIDE SEQUENCE [LARGE SCALE GENOMIC DNA]</scope>
    <source>
        <strain evidence="7">cv. Nisqually</strain>
    </source>
</reference>
<evidence type="ECO:0000256" key="1">
    <source>
        <dbReference type="ARBA" id="ARBA00003361"/>
    </source>
</evidence>
<evidence type="ECO:0000256" key="3">
    <source>
        <dbReference type="ARBA" id="ARBA00023055"/>
    </source>
</evidence>
<evidence type="ECO:0000256" key="2">
    <source>
        <dbReference type="ARBA" id="ARBA00008842"/>
    </source>
</evidence>
<comment type="similarity">
    <text evidence="2 5">Belongs to the OSBP family.</text>
</comment>
<evidence type="ECO:0008006" key="8">
    <source>
        <dbReference type="Google" id="ProtNLM"/>
    </source>
</evidence>
<dbReference type="FunFam" id="3.30.70.3490:FF:000007">
    <property type="entry name" value="Oxysterol-binding protein-related protein 4B"/>
    <property type="match status" value="1"/>
</dbReference>
<comment type="function">
    <text evidence="1">May be involved in the transport of sterols.</text>
</comment>
<keyword evidence="7" id="KW-1185">Reference proteome</keyword>
<dbReference type="Pfam" id="PF01237">
    <property type="entry name" value="Oxysterol_BP"/>
    <property type="match status" value="1"/>
</dbReference>
<dbReference type="FunFam" id="2.40.160.120:FF:000011">
    <property type="entry name" value="Oxysterol-binding protein-related protein 4C"/>
    <property type="match status" value="1"/>
</dbReference>
<dbReference type="Gene3D" id="3.30.70.3490">
    <property type="match status" value="1"/>
</dbReference>
<dbReference type="Gene3D" id="2.40.160.120">
    <property type="match status" value="1"/>
</dbReference>
<dbReference type="ExpressionAtlas" id="A0A2K1X0R3">
    <property type="expression patterns" value="baseline and differential"/>
</dbReference>
<proteinExistence type="inferred from homology"/>
<evidence type="ECO:0000313" key="6">
    <source>
        <dbReference type="EMBL" id="PNS94378.2"/>
    </source>
</evidence>
<dbReference type="SUPFAM" id="SSF144000">
    <property type="entry name" value="Oxysterol-binding protein-like"/>
    <property type="match status" value="1"/>
</dbReference>
<accession>A0A2K1X0R3</accession>
<dbReference type="InterPro" id="IPR018494">
    <property type="entry name" value="Oxysterol-bd_CS"/>
</dbReference>
<dbReference type="InterPro" id="IPR000648">
    <property type="entry name" value="Oxysterol-bd"/>
</dbReference>
<keyword evidence="4" id="KW-0446">Lipid-binding</keyword>
<dbReference type="PROSITE" id="PS01013">
    <property type="entry name" value="OSBP"/>
    <property type="match status" value="1"/>
</dbReference>
<dbReference type="GO" id="GO:0008289">
    <property type="term" value="F:lipid binding"/>
    <property type="evidence" value="ECO:0007669"/>
    <property type="project" value="UniProtKB-KW"/>
</dbReference>
<keyword evidence="3" id="KW-0445">Lipid transport</keyword>
<evidence type="ECO:0000256" key="5">
    <source>
        <dbReference type="RuleBase" id="RU003844"/>
    </source>
</evidence>
<dbReference type="PANTHER" id="PTHR10972">
    <property type="entry name" value="OXYSTEROL-BINDING PROTEIN-RELATED"/>
    <property type="match status" value="1"/>
</dbReference>
<dbReference type="GO" id="GO:0006869">
    <property type="term" value="P:lipid transport"/>
    <property type="evidence" value="ECO:0007669"/>
    <property type="project" value="UniProtKB-KW"/>
</dbReference>
<gene>
    <name evidence="6" type="ORF">POPTR_018G143600</name>
</gene>
<keyword evidence="3" id="KW-0813">Transport</keyword>
<sequence>MVVLTKPLSVDGDVAADYKAPNLVQRMLSLIRNIRPGSDLTNFQLPPLFNIPKSQLQCFGESAYCFSKNLLQQCNNAENSLDRFTSVVAWSISTTRSPSFGVAPYNPILGETHHVSRGSLNVLLEQVSHHPPVSALHATDEKENIELIWCQQPVPKFYGTRVEAEVLGKRQLKLLNHGETYMMNSPKLMIRFLPPRVDWIGKVKISCQETGLEAELCYITSSLLGRRGEHRVKGKIYQSSSMKTLYEVEGYWSSIVKAKDINSGKETIIYDAKEVFSELKTPIVKDLQGIWPTESTAVWSEVSKGILSKNWTKAREAKSTVEDNQRKLAKERVSKGETWVPNHFTVSDSKEDGWDCSPIQERVPPAPIVVPL</sequence>
<dbReference type="PANTHER" id="PTHR10972:SF102">
    <property type="entry name" value="OXYSTEROL-BINDING PROTEIN"/>
    <property type="match status" value="1"/>
</dbReference>
<dbReference type="AlphaFoldDB" id="A0A2K1X0R3"/>